<comment type="caution">
    <text evidence="1">The sequence shown here is derived from an EMBL/GenBank/DDBJ whole genome shotgun (WGS) entry which is preliminary data.</text>
</comment>
<feature type="non-terminal residue" evidence="1">
    <location>
        <position position="47"/>
    </location>
</feature>
<dbReference type="AlphaFoldDB" id="X1EA62"/>
<gene>
    <name evidence="1" type="ORF">S01H4_67105</name>
</gene>
<proteinExistence type="predicted"/>
<protein>
    <submittedName>
        <fullName evidence="1">Uncharacterized protein</fullName>
    </submittedName>
</protein>
<reference evidence="1" key="1">
    <citation type="journal article" date="2014" name="Front. Microbiol.">
        <title>High frequency of phylogenetically diverse reductive dehalogenase-homologous genes in deep subseafloor sedimentary metagenomes.</title>
        <authorList>
            <person name="Kawai M."/>
            <person name="Futagami T."/>
            <person name="Toyoda A."/>
            <person name="Takaki Y."/>
            <person name="Nishi S."/>
            <person name="Hori S."/>
            <person name="Arai W."/>
            <person name="Tsubouchi T."/>
            <person name="Morono Y."/>
            <person name="Uchiyama I."/>
            <person name="Ito T."/>
            <person name="Fujiyama A."/>
            <person name="Inagaki F."/>
            <person name="Takami H."/>
        </authorList>
    </citation>
    <scope>NUCLEOTIDE SEQUENCE</scope>
    <source>
        <strain evidence="1">Expedition CK06-06</strain>
    </source>
</reference>
<dbReference type="EMBL" id="BART01041982">
    <property type="protein sequence ID" value="GAH30171.1"/>
    <property type="molecule type" value="Genomic_DNA"/>
</dbReference>
<accession>X1EA62</accession>
<name>X1EA62_9ZZZZ</name>
<sequence>WAGLIKEALETRERQRNITGKMQIRVGEAWHWNAGYLEGDLRDSHLH</sequence>
<evidence type="ECO:0000313" key="1">
    <source>
        <dbReference type="EMBL" id="GAH30171.1"/>
    </source>
</evidence>
<feature type="non-terminal residue" evidence="1">
    <location>
        <position position="1"/>
    </location>
</feature>
<organism evidence="1">
    <name type="scientific">marine sediment metagenome</name>
    <dbReference type="NCBI Taxonomy" id="412755"/>
    <lineage>
        <taxon>unclassified sequences</taxon>
        <taxon>metagenomes</taxon>
        <taxon>ecological metagenomes</taxon>
    </lineage>
</organism>